<reference evidence="1 2" key="1">
    <citation type="submission" date="2020-04" db="EMBL/GenBank/DDBJ databases">
        <title>Global-level population genomics: horizontal gene transfer, symbiosis and evolution in Rhizobia.</title>
        <authorList>
            <person name="Gai Y."/>
        </authorList>
    </citation>
    <scope>NUCLEOTIDE SEQUENCE [LARGE SCALE GENOMIC DNA]</scope>
    <source>
        <strain evidence="1 2">BLR33</strain>
    </source>
</reference>
<dbReference type="RefSeq" id="WP_221118531.1">
    <property type="nucleotide sequence ID" value="NZ_JABDYF010000001.1"/>
</dbReference>
<protein>
    <submittedName>
        <fullName evidence="1">SDR family NAD(P)-dependent oxidoreductase</fullName>
    </submittedName>
</protein>
<dbReference type="InterPro" id="IPR036291">
    <property type="entry name" value="NAD(P)-bd_dom_sf"/>
</dbReference>
<sequence length="197" mass="21382">MGTPRTPLSERDTAIVLGGDQGRGAYAAKVLAARNINIIIPYSQRPCHANAVISEIESRGGSAIALLADIRKPSHMEVLFNAGRFAFGNVNVVANVFLPRRREAGWMDATPPLVYDPLKTLFAAAQLLPRGGRLLYCAGSVGGSIDALDMDAAKHLRELRQVAQFHELELQCLDGEQSWETVQLRPTLPTPDVEPGK</sequence>
<dbReference type="InterPro" id="IPR002347">
    <property type="entry name" value="SDR_fam"/>
</dbReference>
<evidence type="ECO:0000313" key="1">
    <source>
        <dbReference type="EMBL" id="MBX5088371.1"/>
    </source>
</evidence>
<dbReference type="SUPFAM" id="SSF51735">
    <property type="entry name" value="NAD(P)-binding Rossmann-fold domains"/>
    <property type="match status" value="1"/>
</dbReference>
<dbReference type="Pfam" id="PF00106">
    <property type="entry name" value="adh_short"/>
    <property type="match status" value="1"/>
</dbReference>
<accession>A0ABS7ICV2</accession>
<organism evidence="1 2">
    <name type="scientific">Rhizobium lentis</name>
    <dbReference type="NCBI Taxonomy" id="1138194"/>
    <lineage>
        <taxon>Bacteria</taxon>
        <taxon>Pseudomonadati</taxon>
        <taxon>Pseudomonadota</taxon>
        <taxon>Alphaproteobacteria</taxon>
        <taxon>Hyphomicrobiales</taxon>
        <taxon>Rhizobiaceae</taxon>
        <taxon>Rhizobium/Agrobacterium group</taxon>
        <taxon>Rhizobium</taxon>
    </lineage>
</organism>
<dbReference type="EMBL" id="JABDYF010000001">
    <property type="protein sequence ID" value="MBX5088371.1"/>
    <property type="molecule type" value="Genomic_DNA"/>
</dbReference>
<dbReference type="Proteomes" id="UP000770629">
    <property type="component" value="Unassembled WGS sequence"/>
</dbReference>
<keyword evidence="2" id="KW-1185">Reference proteome</keyword>
<gene>
    <name evidence="1" type="ORF">HJB60_04160</name>
</gene>
<evidence type="ECO:0000313" key="2">
    <source>
        <dbReference type="Proteomes" id="UP000770629"/>
    </source>
</evidence>
<proteinExistence type="predicted"/>
<dbReference type="Gene3D" id="3.40.50.720">
    <property type="entry name" value="NAD(P)-binding Rossmann-like Domain"/>
    <property type="match status" value="1"/>
</dbReference>
<name>A0ABS7ICV2_9HYPH</name>
<comment type="caution">
    <text evidence="1">The sequence shown here is derived from an EMBL/GenBank/DDBJ whole genome shotgun (WGS) entry which is preliminary data.</text>
</comment>